<dbReference type="InterPro" id="IPR036237">
    <property type="entry name" value="Xyl_isomerase-like_sf"/>
</dbReference>
<organism evidence="1 2">
    <name type="scientific">Fibrella aestuarina BUZ 2</name>
    <dbReference type="NCBI Taxonomy" id="1166018"/>
    <lineage>
        <taxon>Bacteria</taxon>
        <taxon>Pseudomonadati</taxon>
        <taxon>Bacteroidota</taxon>
        <taxon>Cytophagia</taxon>
        <taxon>Cytophagales</taxon>
        <taxon>Spirosomataceae</taxon>
        <taxon>Fibrella</taxon>
    </lineage>
</organism>
<proteinExistence type="predicted"/>
<dbReference type="HOGENOM" id="CLU_041665_0_0_10"/>
<dbReference type="Proteomes" id="UP000011058">
    <property type="component" value="Chromosome"/>
</dbReference>
<gene>
    <name evidence="1" type="ORF">FAES_2013</name>
</gene>
<dbReference type="EMBL" id="HE796683">
    <property type="protein sequence ID" value="CCH00022.1"/>
    <property type="molecule type" value="Genomic_DNA"/>
</dbReference>
<keyword evidence="2" id="KW-1185">Reference proteome</keyword>
<protein>
    <recommendedName>
        <fullName evidence="3">Xylose isomerase domain protein TIM barrel</fullName>
    </recommendedName>
</protein>
<dbReference type="eggNOG" id="COG1082">
    <property type="taxonomic scope" value="Bacteria"/>
</dbReference>
<dbReference type="SUPFAM" id="SSF51658">
    <property type="entry name" value="Xylose isomerase-like"/>
    <property type="match status" value="1"/>
</dbReference>
<dbReference type="Gene3D" id="3.20.20.150">
    <property type="entry name" value="Divalent-metal-dependent TIM barrel enzymes"/>
    <property type="match status" value="1"/>
</dbReference>
<accession>I0K7B9</accession>
<reference evidence="1 2" key="1">
    <citation type="journal article" date="2012" name="J. Bacteriol.">
        <title>Genome Sequence of Fibrella aestuarina BUZ 2T, a Filamentous Marine Bacterium.</title>
        <authorList>
            <person name="Filippini M."/>
            <person name="Qi W."/>
            <person name="Blom J."/>
            <person name="Goesmann A."/>
            <person name="Smits T.H."/>
            <person name="Bagheri H.C."/>
        </authorList>
    </citation>
    <scope>NUCLEOTIDE SEQUENCE [LARGE SCALE GENOMIC DNA]</scope>
    <source>
        <strain evidence="2">BUZ 2T</strain>
    </source>
</reference>
<dbReference type="STRING" id="1166018.FAES_2013"/>
<dbReference type="KEGG" id="fae:FAES_2013"/>
<dbReference type="AlphaFoldDB" id="I0K7B9"/>
<evidence type="ECO:0000313" key="2">
    <source>
        <dbReference type="Proteomes" id="UP000011058"/>
    </source>
</evidence>
<name>I0K7B9_9BACT</name>
<dbReference type="NCBIfam" id="NF035939">
    <property type="entry name" value="TIM_EboE"/>
    <property type="match status" value="1"/>
</dbReference>
<evidence type="ECO:0000313" key="1">
    <source>
        <dbReference type="EMBL" id="CCH00022.1"/>
    </source>
</evidence>
<evidence type="ECO:0008006" key="3">
    <source>
        <dbReference type="Google" id="ProtNLM"/>
    </source>
</evidence>
<sequence length="443" mass="50093">MYNVRCGPPLRHNDFASVVSHPASIVPQRRTASYIIHCALRMVHYPLMHFGYCTNIHPGEAWDDHFRHLREQVPAVKAAQSPDAPLGLGLRVANQASLDLAQPERVAALQRWLTEAGCYVFTMNGFPYGGFHDQRVKDHVHAPDWTTTARVDYTIRLFRLLAQLLPDDLTEGGVSTSPLSYQHWWETPAAAYKAMLKSTQHILLVLDELMRLRTETGKVLHLDIEPEPDGLLDNLDDFLDWYTNTLRPAARTYLAEQRGLSATEADAAVHDHIQLCYDICHMAVTYETTDQAIQKLTEAGIRVGKIQISSALHIDFSMDGAAKLDAIRAFDEPTYLHQVVARLADGTRQRFADLPDALAAYDPDTHREWRIHFHVPLFLETYGLLGSTQQDVVTTLHWQRTKPFTDQLEVETYTWGVLPADAQLPISESIARELAWVKTCLEG</sequence>